<dbReference type="EMBL" id="JACIEP010000006">
    <property type="protein sequence ID" value="MBB4036067.1"/>
    <property type="molecule type" value="Genomic_DNA"/>
</dbReference>
<protein>
    <recommendedName>
        <fullName evidence="4">Lipocalin-like domain-containing protein</fullName>
    </recommendedName>
</protein>
<feature type="chain" id="PRO_5032339537" description="Lipocalin-like domain-containing protein" evidence="1">
    <location>
        <begin position="20"/>
        <end position="322"/>
    </location>
</feature>
<comment type="caution">
    <text evidence="2">The sequence shown here is derived from an EMBL/GenBank/DDBJ whole genome shotgun (WGS) entry which is preliminary data.</text>
</comment>
<sequence>MKKILYILLITLMGLYSCATNSDEIDDGGGDGGETIVDLEPEDVYGKWETYYSTKLITENPGTGSSQIYKTFRAIDLDGFTFEMYTENGEYLVKGYNGIGVQTSQGWYEIKDKDSIIFYMDSISPSKEVIPLGERQGRRVLGEPKNGVIKWDNTYMRVAKDGKTKYSVTDVYANRDVNVSPTANDGVNPAKVKIDYDDLCRGRWVITEVYIYYDNVLQPVASAEAQKTLRGTIYDFSVNDKGEKIMTLTDGITGKETEYPVYITDDIINYIYTDDDGEKASFGTWIKKFYNEGNTFEDTKSARYDGDLKVVAETIFRFDREI</sequence>
<evidence type="ECO:0000313" key="2">
    <source>
        <dbReference type="EMBL" id="MBB4036067.1"/>
    </source>
</evidence>
<gene>
    <name evidence="2" type="ORF">GGR21_001968</name>
</gene>
<dbReference type="PROSITE" id="PS51257">
    <property type="entry name" value="PROKAR_LIPOPROTEIN"/>
    <property type="match status" value="1"/>
</dbReference>
<accession>A0A840CJ39</accession>
<evidence type="ECO:0000256" key="1">
    <source>
        <dbReference type="SAM" id="SignalP"/>
    </source>
</evidence>
<dbReference type="RefSeq" id="WP_183306982.1">
    <property type="nucleotide sequence ID" value="NZ_JACIEP010000006.1"/>
</dbReference>
<keyword evidence="1" id="KW-0732">Signal</keyword>
<dbReference type="Proteomes" id="UP000555103">
    <property type="component" value="Unassembled WGS sequence"/>
</dbReference>
<keyword evidence="3" id="KW-1185">Reference proteome</keyword>
<proteinExistence type="predicted"/>
<organism evidence="2 3">
    <name type="scientific">Dysgonomonas hofstadii</name>
    <dbReference type="NCBI Taxonomy" id="637886"/>
    <lineage>
        <taxon>Bacteria</taxon>
        <taxon>Pseudomonadati</taxon>
        <taxon>Bacteroidota</taxon>
        <taxon>Bacteroidia</taxon>
        <taxon>Bacteroidales</taxon>
        <taxon>Dysgonomonadaceae</taxon>
        <taxon>Dysgonomonas</taxon>
    </lineage>
</organism>
<evidence type="ECO:0000313" key="3">
    <source>
        <dbReference type="Proteomes" id="UP000555103"/>
    </source>
</evidence>
<evidence type="ECO:0008006" key="4">
    <source>
        <dbReference type="Google" id="ProtNLM"/>
    </source>
</evidence>
<feature type="signal peptide" evidence="1">
    <location>
        <begin position="1"/>
        <end position="19"/>
    </location>
</feature>
<reference evidence="2 3" key="1">
    <citation type="submission" date="2020-08" db="EMBL/GenBank/DDBJ databases">
        <title>Genomic Encyclopedia of Type Strains, Phase IV (KMG-IV): sequencing the most valuable type-strain genomes for metagenomic binning, comparative biology and taxonomic classification.</title>
        <authorList>
            <person name="Goeker M."/>
        </authorList>
    </citation>
    <scope>NUCLEOTIDE SEQUENCE [LARGE SCALE GENOMIC DNA]</scope>
    <source>
        <strain evidence="2 3">DSM 104969</strain>
    </source>
</reference>
<dbReference type="AlphaFoldDB" id="A0A840CJ39"/>
<name>A0A840CJ39_9BACT</name>